<sequence>MTPSIPLQQTAGLITPCGMNCAYYFAIQRQKKRCPGYRKEDPNKSSSCQVCIIRNSPTILNNNSFGLRLNTRKTLATCIIGWMVCIESTGPLNMIM</sequence>
<accession>A0A2V2N6N6</accession>
<comment type="caution">
    <text evidence="1">The sequence shown here is derived from an EMBL/GenBank/DDBJ whole genome shotgun (WGS) entry which is preliminary data.</text>
</comment>
<dbReference type="RefSeq" id="WP_109941529.1">
    <property type="nucleotide sequence ID" value="NZ_CP176366.1"/>
</dbReference>
<proteinExistence type="predicted"/>
<organism evidence="1 2">
    <name type="scientific">Methanospirillum stamsii</name>
    <dbReference type="NCBI Taxonomy" id="1277351"/>
    <lineage>
        <taxon>Archaea</taxon>
        <taxon>Methanobacteriati</taxon>
        <taxon>Methanobacteriota</taxon>
        <taxon>Stenosarchaea group</taxon>
        <taxon>Methanomicrobia</taxon>
        <taxon>Methanomicrobiales</taxon>
        <taxon>Methanospirillaceae</taxon>
        <taxon>Methanospirillum</taxon>
    </lineage>
</organism>
<evidence type="ECO:0000313" key="2">
    <source>
        <dbReference type="Proteomes" id="UP000245934"/>
    </source>
</evidence>
<protein>
    <submittedName>
        <fullName evidence="1">Uncharacterized protein</fullName>
    </submittedName>
</protein>
<dbReference type="EMBL" id="QGMZ01000028">
    <property type="protein sequence ID" value="PWR71897.1"/>
    <property type="molecule type" value="Genomic_DNA"/>
</dbReference>
<dbReference type="Proteomes" id="UP000245934">
    <property type="component" value="Unassembled WGS sequence"/>
</dbReference>
<name>A0A2V2N6N6_9EURY</name>
<gene>
    <name evidence="1" type="ORF">DLD82_12830</name>
</gene>
<dbReference type="GeneID" id="97610112"/>
<reference evidence="1 2" key="1">
    <citation type="submission" date="2018-05" db="EMBL/GenBank/DDBJ databases">
        <title>Draft genome of Methanospirillum stamsii Pt1.</title>
        <authorList>
            <person name="Dueholm M.S."/>
            <person name="Nielsen P.H."/>
            <person name="Bakmann L.F."/>
            <person name="Otzen D.E."/>
        </authorList>
    </citation>
    <scope>NUCLEOTIDE SEQUENCE [LARGE SCALE GENOMIC DNA]</scope>
    <source>
        <strain evidence="1 2">Pt1</strain>
    </source>
</reference>
<dbReference type="AlphaFoldDB" id="A0A2V2N6N6"/>
<keyword evidence="2" id="KW-1185">Reference proteome</keyword>
<evidence type="ECO:0000313" key="1">
    <source>
        <dbReference type="EMBL" id="PWR71897.1"/>
    </source>
</evidence>